<accession>A0A1M6FN22</accession>
<dbReference type="PANTHER" id="PTHR12558">
    <property type="entry name" value="CELL DIVISION CYCLE 16,23,27"/>
    <property type="match status" value="1"/>
</dbReference>
<feature type="compositionally biased region" description="Low complexity" evidence="2">
    <location>
        <begin position="408"/>
        <end position="418"/>
    </location>
</feature>
<dbReference type="InterPro" id="IPR011990">
    <property type="entry name" value="TPR-like_helical_dom_sf"/>
</dbReference>
<dbReference type="SMART" id="SM00028">
    <property type="entry name" value="TPR"/>
    <property type="match status" value="6"/>
</dbReference>
<feature type="compositionally biased region" description="Basic and acidic residues" evidence="2">
    <location>
        <begin position="733"/>
        <end position="746"/>
    </location>
</feature>
<dbReference type="PROSITE" id="PS50005">
    <property type="entry name" value="TPR"/>
    <property type="match status" value="2"/>
</dbReference>
<dbReference type="Proteomes" id="UP000183994">
    <property type="component" value="Unassembled WGS sequence"/>
</dbReference>
<dbReference type="Pfam" id="PF13428">
    <property type="entry name" value="TPR_14"/>
    <property type="match status" value="1"/>
</dbReference>
<dbReference type="STRING" id="1121393.SAMN02745216_00865"/>
<organism evidence="3 4">
    <name type="scientific">Desulfatibacillum alkenivorans DSM 16219</name>
    <dbReference type="NCBI Taxonomy" id="1121393"/>
    <lineage>
        <taxon>Bacteria</taxon>
        <taxon>Pseudomonadati</taxon>
        <taxon>Thermodesulfobacteriota</taxon>
        <taxon>Desulfobacteria</taxon>
        <taxon>Desulfobacterales</taxon>
        <taxon>Desulfatibacillaceae</taxon>
        <taxon>Desulfatibacillum</taxon>
    </lineage>
</organism>
<feature type="repeat" description="TPR" evidence="1">
    <location>
        <begin position="450"/>
        <end position="483"/>
    </location>
</feature>
<proteinExistence type="predicted"/>
<dbReference type="SUPFAM" id="SSF48452">
    <property type="entry name" value="TPR-like"/>
    <property type="match status" value="1"/>
</dbReference>
<gene>
    <name evidence="3" type="ORF">SAMN02745216_00865</name>
</gene>
<feature type="region of interest" description="Disordered" evidence="2">
    <location>
        <begin position="722"/>
        <end position="776"/>
    </location>
</feature>
<dbReference type="AlphaFoldDB" id="A0A1M6FN22"/>
<feature type="repeat" description="TPR" evidence="1">
    <location>
        <begin position="554"/>
        <end position="587"/>
    </location>
</feature>
<name>A0A1M6FN22_9BACT</name>
<feature type="region of interest" description="Disordered" evidence="2">
    <location>
        <begin position="384"/>
        <end position="451"/>
    </location>
</feature>
<reference evidence="4" key="1">
    <citation type="submission" date="2016-11" db="EMBL/GenBank/DDBJ databases">
        <authorList>
            <person name="Varghese N."/>
            <person name="Submissions S."/>
        </authorList>
    </citation>
    <scope>NUCLEOTIDE SEQUENCE [LARGE SCALE GENOMIC DNA]</scope>
    <source>
        <strain evidence="4">DSM 16219</strain>
    </source>
</reference>
<dbReference type="RefSeq" id="WP_083610760.1">
    <property type="nucleotide sequence ID" value="NZ_FQZU01000003.1"/>
</dbReference>
<feature type="compositionally biased region" description="Pro residues" evidence="2">
    <location>
        <begin position="419"/>
        <end position="431"/>
    </location>
</feature>
<feature type="compositionally biased region" description="Pro residues" evidence="2">
    <location>
        <begin position="760"/>
        <end position="774"/>
    </location>
</feature>
<dbReference type="OrthoDB" id="5503541at2"/>
<evidence type="ECO:0000256" key="1">
    <source>
        <dbReference type="PROSITE-ProRule" id="PRU00339"/>
    </source>
</evidence>
<keyword evidence="1" id="KW-0802">TPR repeat</keyword>
<evidence type="ECO:0000256" key="2">
    <source>
        <dbReference type="SAM" id="MobiDB-lite"/>
    </source>
</evidence>
<dbReference type="Gene3D" id="1.10.10.10">
    <property type="entry name" value="Winged helix-like DNA-binding domain superfamily/Winged helix DNA-binding domain"/>
    <property type="match status" value="1"/>
</dbReference>
<dbReference type="PANTHER" id="PTHR12558:SF13">
    <property type="entry name" value="CELL DIVISION CYCLE PROTEIN 27 HOMOLOG"/>
    <property type="match status" value="1"/>
</dbReference>
<dbReference type="InterPro" id="IPR036388">
    <property type="entry name" value="WH-like_DNA-bd_sf"/>
</dbReference>
<dbReference type="Gene3D" id="1.25.40.10">
    <property type="entry name" value="Tetratricopeptide repeat domain"/>
    <property type="match status" value="1"/>
</dbReference>
<dbReference type="Gene3D" id="3.40.50.300">
    <property type="entry name" value="P-loop containing nucleotide triphosphate hydrolases"/>
    <property type="match status" value="1"/>
</dbReference>
<dbReference type="SUPFAM" id="SSF52540">
    <property type="entry name" value="P-loop containing nucleoside triphosphate hydrolases"/>
    <property type="match status" value="1"/>
</dbReference>
<dbReference type="EMBL" id="FQZU01000003">
    <property type="protein sequence ID" value="SHI99009.1"/>
    <property type="molecule type" value="Genomic_DNA"/>
</dbReference>
<protein>
    <submittedName>
        <fullName evidence="3">Tetratricopeptide repeat-containing protein</fullName>
    </submittedName>
</protein>
<evidence type="ECO:0000313" key="3">
    <source>
        <dbReference type="EMBL" id="SHI99009.1"/>
    </source>
</evidence>
<dbReference type="Pfam" id="PF13432">
    <property type="entry name" value="TPR_16"/>
    <property type="match status" value="1"/>
</dbReference>
<sequence length="872" mass="95443">MTPSCRHNPWLPQGKPSSQNAFLRRDFVAQCVDRLRPAHAAPQHPQSAAPSLLIQGPWGGGKTMMAGAIAEQLAKKPDKLPVLLPQDLPHVFNLGGFFMEALHLLLPPDDPDLRKVMEEAYPGAQRGKALDLLEKIARSQGKTLVLIADDLDVLLIQQAPNQEANLLKQILTYEPWLSMVGTMDDANASRFPAELKSFFTVLRLEPLNDQETIALWREAVDREPLPVESALCRCLCRGNPRLSAFLVDSCARDPVADPVASFLYVLDRHTPYYKGLLQELPAVERKVYAALADEWAPAAARAIARKADMDVNKASSLLNRLVKRGRVRVTGKQGRVKSYELDGPANNLNYLVRTGPGHFQQVTGLCLFLEAFCLEDIALPLTSEKDSAGETGPPTAEEPPEAPLVRRPPSFSSLAEAPLSPPEPERQPPPSSSVNFAHTPNPPSPGPDDAAGWTELAKLFEAEGLFEDAVQAYTKTLSIQPDHPWAWGRLGQLLRTELHLYEDAENAYLQAIEKDANQAWIWAGLGRLLHENLKNYVEAEQAYRIAIELEPRSSEFRVCMGRLHEKLERGQSALRAYEEAANIEPDNPLAFVALAEFLEKQGKTPEAGQAYQSAAECRPNDAKGWALIGRILTDKLGDAPKAKSAFEKALSMEPACFDAWEGLMLLEGLSGSPEQALSLARAFLEDFGSNPLQAKKLLDVFSSQELSPMLPQVKIMLGMEEPEGLPAAPPPPEEIHGDNRRDDFRLADPPAHPGPAEKPAAPPPPSSHTEPPPQSSAMEAFKDALLALENKSPPPIRKLAEIIQAAMALTAQGMGEAVADLLKASPLLYCLLPLWAGIMLYLKKEANVCAEARAIAREAAQRIRSAEKTAAL</sequence>
<dbReference type="InterPro" id="IPR019734">
    <property type="entry name" value="TPR_rpt"/>
</dbReference>
<dbReference type="InterPro" id="IPR027417">
    <property type="entry name" value="P-loop_NTPase"/>
</dbReference>
<evidence type="ECO:0000313" key="4">
    <source>
        <dbReference type="Proteomes" id="UP000183994"/>
    </source>
</evidence>
<dbReference type="Pfam" id="PF14559">
    <property type="entry name" value="TPR_19"/>
    <property type="match status" value="1"/>
</dbReference>
<keyword evidence="4" id="KW-1185">Reference proteome</keyword>